<sequence>MPKSISLSMSGTRLLGRSVTAAVLVAATLSACGTEQGGRSQSAVPPTSYPTSYPPRPKCAQPAEDATAPPTARPSSSRPSADGERSQEQSGENEDRPPHYAENHAYRMQGSLSEDKRAQGEASAALIRRELEKVREEGGSGAYGVFDEQRIAAALKRLGCGKEHGVYIGNGFYSVHTGVVCVSGYVKKDELTSEVHGAYAEPQPGTGPCVENRGGH</sequence>
<keyword evidence="4" id="KW-1185">Reference proteome</keyword>
<feature type="chain" id="PRO_5045922484" description="Lipoprotein" evidence="2">
    <location>
        <begin position="22"/>
        <end position="216"/>
    </location>
</feature>
<evidence type="ECO:0000256" key="2">
    <source>
        <dbReference type="SAM" id="SignalP"/>
    </source>
</evidence>
<evidence type="ECO:0000313" key="4">
    <source>
        <dbReference type="Proteomes" id="UP001165590"/>
    </source>
</evidence>
<comment type="caution">
    <text evidence="3">The sequence shown here is derived from an EMBL/GenBank/DDBJ whole genome shotgun (WGS) entry which is preliminary data.</text>
</comment>
<feature type="region of interest" description="Disordered" evidence="1">
    <location>
        <begin position="33"/>
        <end position="101"/>
    </location>
</feature>
<dbReference type="Proteomes" id="UP001165590">
    <property type="component" value="Unassembled WGS sequence"/>
</dbReference>
<evidence type="ECO:0000256" key="1">
    <source>
        <dbReference type="SAM" id="MobiDB-lite"/>
    </source>
</evidence>
<proteinExistence type="predicted"/>
<evidence type="ECO:0000313" key="3">
    <source>
        <dbReference type="EMBL" id="MCX4238637.1"/>
    </source>
</evidence>
<reference evidence="3" key="1">
    <citation type="journal article" date="2022" name="bioRxiv">
        <title>Discovery and biosynthetic assessment of Streptomyces ortus sp nov. isolated from a deep-sea sponge.</title>
        <authorList>
            <person name="Williams S.E."/>
        </authorList>
    </citation>
    <scope>NUCLEOTIDE SEQUENCE</scope>
    <source>
        <strain evidence="3">A15ISP2-DRY2</strain>
    </source>
</reference>
<protein>
    <recommendedName>
        <fullName evidence="5">Lipoprotein</fullName>
    </recommendedName>
</protein>
<dbReference type="RefSeq" id="WP_267030909.1">
    <property type="nucleotide sequence ID" value="NZ_JAIFZO010000002.1"/>
</dbReference>
<dbReference type="PROSITE" id="PS51257">
    <property type="entry name" value="PROKAR_LIPOPROTEIN"/>
    <property type="match status" value="1"/>
</dbReference>
<gene>
    <name evidence="3" type="ORF">K3769_38855</name>
</gene>
<keyword evidence="2" id="KW-0732">Signal</keyword>
<accession>A0ABT3VG52</accession>
<dbReference type="EMBL" id="JAIFZO010000002">
    <property type="protein sequence ID" value="MCX4238637.1"/>
    <property type="molecule type" value="Genomic_DNA"/>
</dbReference>
<evidence type="ECO:0008006" key="5">
    <source>
        <dbReference type="Google" id="ProtNLM"/>
    </source>
</evidence>
<name>A0ABT3VG52_9ACTN</name>
<feature type="compositionally biased region" description="Basic and acidic residues" evidence="1">
    <location>
        <begin position="81"/>
        <end position="101"/>
    </location>
</feature>
<feature type="compositionally biased region" description="Low complexity" evidence="1">
    <location>
        <begin position="66"/>
        <end position="80"/>
    </location>
</feature>
<organism evidence="3 4">
    <name type="scientific">Streptomyces ortus</name>
    <dbReference type="NCBI Taxonomy" id="2867268"/>
    <lineage>
        <taxon>Bacteria</taxon>
        <taxon>Bacillati</taxon>
        <taxon>Actinomycetota</taxon>
        <taxon>Actinomycetes</taxon>
        <taxon>Kitasatosporales</taxon>
        <taxon>Streptomycetaceae</taxon>
        <taxon>Streptomyces</taxon>
    </lineage>
</organism>
<feature type="signal peptide" evidence="2">
    <location>
        <begin position="1"/>
        <end position="21"/>
    </location>
</feature>